<protein>
    <recommendedName>
        <fullName evidence="3 13">DNA repair protein REV1</fullName>
        <ecNumber evidence="13">2.7.7.-</ecNumber>
    </recommendedName>
</protein>
<dbReference type="GO" id="GO:0003887">
    <property type="term" value="F:DNA-directed DNA polymerase activity"/>
    <property type="evidence" value="ECO:0007669"/>
    <property type="project" value="InterPro"/>
</dbReference>
<dbReference type="Pfam" id="PF14377">
    <property type="entry name" value="UBM"/>
    <property type="match status" value="2"/>
</dbReference>
<evidence type="ECO:0000256" key="12">
    <source>
        <dbReference type="ARBA" id="ARBA00023242"/>
    </source>
</evidence>
<evidence type="ECO:0000256" key="9">
    <source>
        <dbReference type="ARBA" id="ARBA00022842"/>
    </source>
</evidence>
<dbReference type="PIRSF" id="PIRSF036573">
    <property type="entry name" value="REV1"/>
    <property type="match status" value="1"/>
</dbReference>
<dbReference type="GO" id="GO:0070987">
    <property type="term" value="P:error-free translesion synthesis"/>
    <property type="evidence" value="ECO:0007669"/>
    <property type="project" value="TreeGrafter"/>
</dbReference>
<evidence type="ECO:0000256" key="13">
    <source>
        <dbReference type="PIRNR" id="PIRNR036573"/>
    </source>
</evidence>
<feature type="domain" description="UmuC" evidence="16">
    <location>
        <begin position="149"/>
        <end position="377"/>
    </location>
</feature>
<proteinExistence type="inferred from homology"/>
<evidence type="ECO:0000256" key="14">
    <source>
        <dbReference type="PIRSR" id="PIRSR036573-2"/>
    </source>
</evidence>
<reference evidence="17" key="1">
    <citation type="submission" date="2021-05" db="EMBL/GenBank/DDBJ databases">
        <authorList>
            <person name="Alioto T."/>
            <person name="Alioto T."/>
            <person name="Gomez Garrido J."/>
        </authorList>
    </citation>
    <scope>NUCLEOTIDE SEQUENCE</scope>
</reference>
<evidence type="ECO:0000256" key="4">
    <source>
        <dbReference type="ARBA" id="ARBA00022634"/>
    </source>
</evidence>
<accession>A0A8D8RT94</accession>
<dbReference type="InterPro" id="IPR025527">
    <property type="entry name" value="HUWE1/Rev1_UBM"/>
</dbReference>
<dbReference type="Gene3D" id="3.40.1170.60">
    <property type="match status" value="1"/>
</dbReference>
<feature type="region of interest" description="Disordered" evidence="15">
    <location>
        <begin position="749"/>
        <end position="782"/>
    </location>
</feature>
<evidence type="ECO:0000256" key="1">
    <source>
        <dbReference type="ARBA" id="ARBA00004123"/>
    </source>
</evidence>
<dbReference type="GO" id="GO:0005634">
    <property type="term" value="C:nucleus"/>
    <property type="evidence" value="ECO:0007669"/>
    <property type="project" value="UniProtKB-SubCell"/>
</dbReference>
<dbReference type="InterPro" id="IPR043128">
    <property type="entry name" value="Rev_trsase/Diguanyl_cyclase"/>
</dbReference>
<comment type="cofactor">
    <cofactor evidence="14">
        <name>Mg(2+)</name>
        <dbReference type="ChEBI" id="CHEBI:18420"/>
    </cofactor>
    <text evidence="14">Binds 2 magnesium ions.</text>
</comment>
<dbReference type="InterPro" id="IPR036775">
    <property type="entry name" value="DNA_pol_Y-fam_lit_finger_sf"/>
</dbReference>
<dbReference type="EMBL" id="HBUF01178025">
    <property type="protein sequence ID" value="CAG6654506.1"/>
    <property type="molecule type" value="Transcribed_RNA"/>
</dbReference>
<evidence type="ECO:0000256" key="10">
    <source>
        <dbReference type="ARBA" id="ARBA00023125"/>
    </source>
</evidence>
<keyword evidence="4 13" id="KW-0237">DNA synthesis</keyword>
<feature type="compositionally biased region" description="Polar residues" evidence="15">
    <location>
        <begin position="597"/>
        <end position="611"/>
    </location>
</feature>
<dbReference type="InterPro" id="IPR001126">
    <property type="entry name" value="UmuC"/>
</dbReference>
<dbReference type="PROSITE" id="PS50173">
    <property type="entry name" value="UMUC"/>
    <property type="match status" value="1"/>
</dbReference>
<keyword evidence="11 13" id="KW-0234">DNA repair</keyword>
<sequence>MVEHKLESVIISPTTAKLDSSSLSSMFEQTETVNISAMNPQATNTNTIKHKFDTFNISAPKPEATTTKTASNEDFLGEFYNKSRLHHLSTMGAMFKQYVNQLREKHDGVFQGVKVLRAWKSSTLQNTEEEDLDETFSDNPKPSHPDPVIMHIDMDCFFVSVGIRNNPELRDQPVAVAHGKGNQAKEREGVNRQAEFDIYRQRTMNRMGLSSENHTRFNKVNAIGEFDSMSEIASCNYKAREYGLKNGMFVGHALKKCPQLKIVPYDFEGYKQVSYCLYNLVASLTLNIEAVSCDEMYVDCSELLQQVNLTPLQFATFLRETIVKETGCTCSTGFGSNKLQARLATKKAKPNGLFHLTSEILSEFMFSIPLSDLPGVGHSLLFKLNSLGAQTCGDLQTISLKNLQNEIGNKNGITLYNHCRGQDDKKLTFEHQRKSVSAEVNYGIRFQNNQEMETFMKQLSKEVEKRLEEVKMKGKCITVKLMVRSAEAPREASKFLGHGVCDYITKSVSLSIYISQASQIFKQVISIVDKLKLDPKELRGIGIQMSKLELQSKMHTTIDSFFTNKVKPADLASGPSYIVSKPSSSYIDSKPSTSYIDSNPSTSYTDSNLGTSCPDLKPGPSHDTTMSSPKKLIFVPDYDLTKSPKQKAIRSPRKKSPKKLEQMGDMKMYLIKAQKVSPQVPEDFDKSVFEALPDDIKREVLRNREEQLSLLKTKDSSPQPLFLAVDIVPDESFLNALPEDLRQELIEDLSKQQSVPLHTEESSSREKNEENRAPSPFNATLDTSSSQLLCSSLSLPEMRTMLREWLCESEPEPSDVEMFSDYLNQLVGDKKLSQIVILMRFLQRHVSKKENIVWGDTYREMLGCLQSTMKLKYGHELKI</sequence>
<keyword evidence="6 13" id="KW-0548">Nucleotidyltransferase</keyword>
<dbReference type="Pfam" id="PF00817">
    <property type="entry name" value="IMS"/>
    <property type="match status" value="1"/>
</dbReference>
<keyword evidence="12 13" id="KW-0539">Nucleus</keyword>
<evidence type="ECO:0000256" key="15">
    <source>
        <dbReference type="SAM" id="MobiDB-lite"/>
    </source>
</evidence>
<comment type="subcellular location">
    <subcellularLocation>
        <location evidence="1 13">Nucleus</location>
    </subcellularLocation>
</comment>
<name>A0A8D8RT94_9HEMI</name>
<dbReference type="SUPFAM" id="SSF56672">
    <property type="entry name" value="DNA/RNA polymerases"/>
    <property type="match status" value="1"/>
</dbReference>
<dbReference type="InterPro" id="IPR012112">
    <property type="entry name" value="REV1"/>
</dbReference>
<feature type="binding site" evidence="14">
    <location>
        <position position="295"/>
    </location>
    <ligand>
        <name>Mg(2+)</name>
        <dbReference type="ChEBI" id="CHEBI:18420"/>
        <label>1</label>
    </ligand>
</feature>
<dbReference type="Gene3D" id="6.10.250.1490">
    <property type="match status" value="1"/>
</dbReference>
<dbReference type="InterPro" id="IPR017961">
    <property type="entry name" value="DNA_pol_Y-fam_little_finger"/>
</dbReference>
<dbReference type="Gene3D" id="3.30.70.270">
    <property type="match status" value="2"/>
</dbReference>
<dbReference type="Gene3D" id="1.20.58.1280">
    <property type="entry name" value="DNA repair protein Rev1, C-terminal domain"/>
    <property type="match status" value="1"/>
</dbReference>
<keyword evidence="8 13" id="KW-0227">DNA damage</keyword>
<dbReference type="Gene3D" id="1.10.150.20">
    <property type="entry name" value="5' to 3' exonuclease, C-terminal subdomain"/>
    <property type="match status" value="1"/>
</dbReference>
<dbReference type="EMBL" id="HBUF01178027">
    <property type="protein sequence ID" value="CAG6654509.1"/>
    <property type="molecule type" value="Transcribed_RNA"/>
</dbReference>
<dbReference type="EC" id="2.7.7.-" evidence="13"/>
<feature type="binding site" evidence="14">
    <location>
        <position position="153"/>
    </location>
    <ligand>
        <name>Mg(2+)</name>
        <dbReference type="ChEBI" id="CHEBI:18420"/>
        <label>1</label>
    </ligand>
</feature>
<evidence type="ECO:0000256" key="6">
    <source>
        <dbReference type="ARBA" id="ARBA00022695"/>
    </source>
</evidence>
<dbReference type="GO" id="GO:0046872">
    <property type="term" value="F:metal ion binding"/>
    <property type="evidence" value="ECO:0007669"/>
    <property type="project" value="UniProtKB-KW"/>
</dbReference>
<dbReference type="PANTHER" id="PTHR45990:SF1">
    <property type="entry name" value="DNA REPAIR PROTEIN REV1"/>
    <property type="match status" value="1"/>
</dbReference>
<evidence type="ECO:0000256" key="7">
    <source>
        <dbReference type="ARBA" id="ARBA00022723"/>
    </source>
</evidence>
<feature type="binding site" evidence="14">
    <location>
        <position position="294"/>
    </location>
    <ligand>
        <name>Mg(2+)</name>
        <dbReference type="ChEBI" id="CHEBI:18420"/>
        <label>1</label>
    </ligand>
</feature>
<dbReference type="Pfam" id="PF11799">
    <property type="entry name" value="IMS_C"/>
    <property type="match status" value="1"/>
</dbReference>
<dbReference type="InterPro" id="IPR043502">
    <property type="entry name" value="DNA/RNA_pol_sf"/>
</dbReference>
<dbReference type="GO" id="GO:0017125">
    <property type="term" value="F:deoxycytidyl transferase activity"/>
    <property type="evidence" value="ECO:0007669"/>
    <property type="project" value="TreeGrafter"/>
</dbReference>
<dbReference type="EMBL" id="HBUF01178028">
    <property type="protein sequence ID" value="CAG6654511.1"/>
    <property type="molecule type" value="Transcribed_RNA"/>
</dbReference>
<evidence type="ECO:0000256" key="3">
    <source>
        <dbReference type="ARBA" id="ARBA00020399"/>
    </source>
</evidence>
<organism evidence="17">
    <name type="scientific">Cacopsylla melanoneura</name>
    <dbReference type="NCBI Taxonomy" id="428564"/>
    <lineage>
        <taxon>Eukaryota</taxon>
        <taxon>Metazoa</taxon>
        <taxon>Ecdysozoa</taxon>
        <taxon>Arthropoda</taxon>
        <taxon>Hexapoda</taxon>
        <taxon>Insecta</taxon>
        <taxon>Pterygota</taxon>
        <taxon>Neoptera</taxon>
        <taxon>Paraneoptera</taxon>
        <taxon>Hemiptera</taxon>
        <taxon>Sternorrhyncha</taxon>
        <taxon>Psylloidea</taxon>
        <taxon>Psyllidae</taxon>
        <taxon>Psyllinae</taxon>
        <taxon>Cacopsylla</taxon>
    </lineage>
</organism>
<dbReference type="AlphaFoldDB" id="A0A8D8RT94"/>
<keyword evidence="10 13" id="KW-0238">DNA-binding</keyword>
<feature type="region of interest" description="Disordered" evidence="15">
    <location>
        <begin position="597"/>
        <end position="628"/>
    </location>
</feature>
<feature type="compositionally biased region" description="Basic and acidic residues" evidence="15">
    <location>
        <begin position="758"/>
        <end position="772"/>
    </location>
</feature>
<dbReference type="Gene3D" id="3.30.1490.100">
    <property type="entry name" value="DNA polymerase, Y-family, little finger domain"/>
    <property type="match status" value="1"/>
</dbReference>
<keyword evidence="5 13" id="KW-0808">Transferase</keyword>
<comment type="function">
    <text evidence="13">Deoxycytidyl transferase involved in DNA repair. Transfers a dCMP residue from dCTP to the 3'-end of a DNA primer in a template-dependent reaction. May assist in the first step in the bypass of abasic lesions by the insertion of a nucleotide opposite the lesion. Required for normal induction of mutations by physical and chemical agents.</text>
</comment>
<dbReference type="GO" id="GO:0003684">
    <property type="term" value="F:damaged DNA binding"/>
    <property type="evidence" value="ECO:0007669"/>
    <property type="project" value="UniProtKB-UniRule"/>
</dbReference>
<evidence type="ECO:0000259" key="16">
    <source>
        <dbReference type="PROSITE" id="PS50173"/>
    </source>
</evidence>
<dbReference type="Pfam" id="PF21999">
    <property type="entry name" value="IMS_HHH_1"/>
    <property type="match status" value="1"/>
</dbReference>
<dbReference type="FunFam" id="3.30.1490.100:FF:000001">
    <property type="entry name" value="DNA repair protein REV1"/>
    <property type="match status" value="1"/>
</dbReference>
<evidence type="ECO:0000256" key="5">
    <source>
        <dbReference type="ARBA" id="ARBA00022679"/>
    </source>
</evidence>
<dbReference type="GO" id="GO:0042276">
    <property type="term" value="P:error-prone translesion synthesis"/>
    <property type="evidence" value="ECO:0007669"/>
    <property type="project" value="InterPro"/>
</dbReference>
<evidence type="ECO:0000256" key="2">
    <source>
        <dbReference type="ARBA" id="ARBA00010945"/>
    </source>
</evidence>
<dbReference type="InterPro" id="IPR053848">
    <property type="entry name" value="IMS_HHH_1"/>
</dbReference>
<keyword evidence="9 14" id="KW-0460">Magnesium</keyword>
<dbReference type="InterPro" id="IPR038401">
    <property type="entry name" value="Rev1_C_sf"/>
</dbReference>
<dbReference type="GO" id="GO:0006281">
    <property type="term" value="P:DNA repair"/>
    <property type="evidence" value="ECO:0007669"/>
    <property type="project" value="UniProtKB-KW"/>
</dbReference>
<evidence type="ECO:0000256" key="8">
    <source>
        <dbReference type="ARBA" id="ARBA00022763"/>
    </source>
</evidence>
<keyword evidence="7 14" id="KW-0479">Metal-binding</keyword>
<dbReference type="EMBL" id="HBUF01178026">
    <property type="protein sequence ID" value="CAG6654508.1"/>
    <property type="molecule type" value="Transcribed_RNA"/>
</dbReference>
<dbReference type="SUPFAM" id="SSF100879">
    <property type="entry name" value="Lesion bypass DNA polymerase (Y-family), little finger domain"/>
    <property type="match status" value="1"/>
</dbReference>
<dbReference type="CDD" id="cd01701">
    <property type="entry name" value="PolY_Rev1"/>
    <property type="match status" value="1"/>
</dbReference>
<evidence type="ECO:0000256" key="11">
    <source>
        <dbReference type="ARBA" id="ARBA00023204"/>
    </source>
</evidence>
<dbReference type="Pfam" id="PF16727">
    <property type="entry name" value="REV1_C"/>
    <property type="match status" value="1"/>
</dbReference>
<evidence type="ECO:0000313" key="17">
    <source>
        <dbReference type="EMBL" id="CAG6654509.1"/>
    </source>
</evidence>
<comment type="similarity">
    <text evidence="2 13">Belongs to the DNA polymerase type-Y family.</text>
</comment>
<dbReference type="InterPro" id="IPR031991">
    <property type="entry name" value="Rev1_C"/>
</dbReference>
<dbReference type="PANTHER" id="PTHR45990">
    <property type="entry name" value="DNA REPAIR PROTEIN REV1"/>
    <property type="match status" value="1"/>
</dbReference>